<evidence type="ECO:0000313" key="4">
    <source>
        <dbReference type="Proteomes" id="UP001180481"/>
    </source>
</evidence>
<dbReference type="Pfam" id="PF19081">
    <property type="entry name" value="Ig_7"/>
    <property type="match status" value="1"/>
</dbReference>
<dbReference type="EMBL" id="CP133721">
    <property type="protein sequence ID" value="WMW76937.1"/>
    <property type="molecule type" value="Genomic_DNA"/>
</dbReference>
<dbReference type="InterPro" id="IPR049419">
    <property type="entry name" value="Reelin_subrepeat-B"/>
</dbReference>
<dbReference type="InterPro" id="IPR045828">
    <property type="entry name" value="PKD_Bacteroidetes"/>
</dbReference>
<evidence type="ECO:0000259" key="2">
    <source>
        <dbReference type="PROSITE" id="PS50835"/>
    </source>
</evidence>
<protein>
    <submittedName>
        <fullName evidence="3">T9SS type B sorting domain-containing protein</fullName>
    </submittedName>
</protein>
<dbReference type="RefSeq" id="WP_309531322.1">
    <property type="nucleotide sequence ID" value="NZ_CP133721.1"/>
</dbReference>
<keyword evidence="4" id="KW-1185">Reference proteome</keyword>
<gene>
    <name evidence="3" type="ORF">RF683_05400</name>
</gene>
<dbReference type="Pfam" id="PF13585">
    <property type="entry name" value="CHU_C"/>
    <property type="match status" value="1"/>
</dbReference>
<organism evidence="3 4">
    <name type="scientific">Flavobacterium nakdongensis</name>
    <dbReference type="NCBI Taxonomy" id="3073563"/>
    <lineage>
        <taxon>Bacteria</taxon>
        <taxon>Pseudomonadati</taxon>
        <taxon>Bacteroidota</taxon>
        <taxon>Flavobacteriia</taxon>
        <taxon>Flavobacteriales</taxon>
        <taxon>Flavobacteriaceae</taxon>
        <taxon>Flavobacterium</taxon>
    </lineage>
</organism>
<dbReference type="InterPro" id="IPR014755">
    <property type="entry name" value="Cu-Rt/internalin_Ig-like"/>
</dbReference>
<dbReference type="InterPro" id="IPR044023">
    <property type="entry name" value="Ig_7"/>
</dbReference>
<sequence>MITAKFTITIKLCISIIVFLMPSFLVAQNIFISQGGIVNVTGGETFYDAGGLLGNDGNTSYTITLMPPSGKSVCVDFTSFSSFEALDIFDGTSVSSTNIGSLKGNYSLAYNATGSPFNTGQPALGGVVQAELKPGVFCANNITGALTFRFTNLSASQSTGWEGLVTVFNNSVSGCTIDLVADKTTICPSQSVTLTATGTIGASALDNTFNTGVIGTGWNATPGGVAFVSVLSCQPNNGYNTNKSDNSIFAWMQNVAAPRILESNAFDVSNGGVISFDFRAASDDNGGNGCEANDDKEGIYVQYSTDNGLSWVNMKLMFPSVESNLNASANIGAGTYVYNWNKTTFPIPLAAQTTNTKFRWYQHQSTTGSQDSWGIDDVKIIRNKPVTLTITDLSTNTVIATTTSATISTIVSPTVTTNYRATITDGVSSCFEDITINVTTGSTTSIAYPLTTISNTNTTIQTINVTNGPVTGNYSATPSGLTINSTTGAVTPNTSSPGTYTISVPTSCGVATTSITITNSTCSTCANATCPVVSIQTTTAALGQTGITTALNTAGDQLATPTLLPGQNITICVPVTVPVGTSILGFKQLSSLSPSGCASASEEVITYQLKPASNCSGAAIVPNRTNASSVTSGFNPEWDGLASGNYILCFTLNVTSSALCTTVDLQGLGYYTVIPSITCQDYQIQMYDDDTTSTIHTGTTFACSDTGVYLGPVTYPTVYDGGLPFPALKITITATSGNLNNLVLNRYDAGNNTLAEVLTVPANGISNNYFLRPSPGQYYKLDKTNTASGTYNYIIMDVISGVTVASGIWTIVSGAESAASNIIIPQGTATYSGPGVSNGFDPTGLDDYTNDRGIGFFNPSLAGPGTHTITYTWNNGLAAPNNCTLTRTKTVTVTVPTVDFAWQTTIPTASNLTSCNNTCYGLKAKTITQVGTYIQPGFTISDGNGNISYSSILIKEGSSAPVNVGTQKIITYCVPTYAYVITLNGTDFATGSTVTVSDNATATILFSGVFSSGMQISLPPNSIKGTAVFSGPGVSNVKVGQASDYIGSGYGCFNPSLAGVGTHTITYSWNNGFGCTGTKTMQVTVTGTSNPTVSNFTICSGSTASLTAGSISTGATVSWYSTATGGTTIFTGNPFTTPILTSNTSYWVTQTLAGCESSRVKVDVTVNPNVTPTFTQVAAICSGATLMSLPTTSNNGITGNWSPALNNTTTTTYTFTPTSGQCATTATMTITVNPNVTPTFTQVGAICSGTTLTALPTTSNNGITGSWSPALNNTTTTTYTFTPTSGQCATTATMTITVNPNITPTFTQVGAICSGTTLTALPTTSNNGITGSWLPALNNTTTTTYTFTPTTGQCATTATMTITVNPNVTPTFSQVGAICSGTTLTALPTTSNNGITGSWSPALNNTTTTTYTFTPTSGQCATTATMTITVNPNVTPTFTQVGAICSGTTLTALPTTSNNGITGSWLPALNNTTTTTYTFTPTSGQCATTATMTITVNLNVTPTFTQVAAICSGTTLTALPTTSSNGITGSWLPALNNTTTTTYTFTPDSGQCATTATMTITVNPNVTPTFTQVAAICSGATLTALPTTSSNGITGSWLPALNNTTTTTYTFTPDSGQCTTTATMTITVNPNVTPTFTQVAAICSGATLTALPTTSNNGITGSWSPVLNNTTTTTYTFTPDSGQCATTATMTITVNPNVTPTFTQVAAICSGATLSALPTTSNNSITGSWSPVLNNTTTTTYTFTPDSGQCATTATMTITVNNSPQITFSGNLSYCNGATSSILLSSNQPNTTFTWNVVSSNLSTGTSFIVSGTGSTISQQLALLNNLNQGFVTYLVTPSVNGCIGNSVEIPLTVNPIPTFTITAAQNPICSGEMVNISFTSTIAATQYSWTVTSQVGVTGALSGSGQSINQILLATSPITSGTVTYLITPSLNGCMGIPKSITITVNPKPEIIGTLIPQYICSGESTNITVAASIVGTQFSWQVIDANQVIGYSNGTGGVIQQILTTVGDLQGYVIYEVTPSLNGCIGIPKQYKVFVNPLPKPVLINGPICVSISGIPFGTYELNTGLNTIDYQFSWFLNGNLIVGSDASLVVTQPGTYLVKVKNVQTNCEGQATALVFPITPATSMDITVSEAFADNPTITVNVNVLGNGNLMYQLDNGAYQESNVFYNVEEGLHEIHVIDQEGCTDLNQTVRVINYPKFFTPNGDGYNDTWNINGFQSEDNAVLYIFDRYGKLIKQLFPPGIGWDGTYIGQQLPSTDYWFTVEYTEKQQRKLFKSHFSLKR</sequence>
<dbReference type="Proteomes" id="UP001180481">
    <property type="component" value="Chromosome"/>
</dbReference>
<dbReference type="PROSITE" id="PS50835">
    <property type="entry name" value="IG_LIKE"/>
    <property type="match status" value="1"/>
</dbReference>
<name>A0ABY9R6R7_9FLAO</name>
<evidence type="ECO:0000313" key="3">
    <source>
        <dbReference type="EMBL" id="WMW76937.1"/>
    </source>
</evidence>
<keyword evidence="1" id="KW-0732">Signal</keyword>
<dbReference type="InterPro" id="IPR007110">
    <property type="entry name" value="Ig-like_dom"/>
</dbReference>
<accession>A0ABY9R6R7</accession>
<proteinExistence type="predicted"/>
<dbReference type="NCBIfam" id="TIGR04131">
    <property type="entry name" value="Bac_Flav_CTERM"/>
    <property type="match status" value="1"/>
</dbReference>
<reference evidence="3" key="1">
    <citation type="submission" date="2023-09" db="EMBL/GenBank/DDBJ databases">
        <title>Flavobacterium sp. 20NA77.7 isolated from freshwater.</title>
        <authorList>
            <person name="Le V."/>
            <person name="Ko S.-R."/>
            <person name="Ahn C.-Y."/>
            <person name="Oh H.-M."/>
        </authorList>
    </citation>
    <scope>NUCLEOTIDE SEQUENCE</scope>
    <source>
        <strain evidence="3">20NA77.7</strain>
    </source>
</reference>
<evidence type="ECO:0000256" key="1">
    <source>
        <dbReference type="ARBA" id="ARBA00022729"/>
    </source>
</evidence>
<dbReference type="InterPro" id="IPR026341">
    <property type="entry name" value="T9SS_type_B"/>
</dbReference>
<dbReference type="Pfam" id="PF21471">
    <property type="entry name" value="Reelin_subrepeat-B"/>
    <property type="match status" value="1"/>
</dbReference>
<dbReference type="Pfam" id="PF19406">
    <property type="entry name" value="PKD_5"/>
    <property type="match status" value="3"/>
</dbReference>
<feature type="domain" description="Ig-like" evidence="2">
    <location>
        <begin position="188"/>
        <end position="306"/>
    </location>
</feature>
<dbReference type="Gene3D" id="2.60.40.1220">
    <property type="match status" value="5"/>
</dbReference>
<dbReference type="Gene3D" id="2.60.120.260">
    <property type="entry name" value="Galactose-binding domain-like"/>
    <property type="match status" value="1"/>
</dbReference>